<evidence type="ECO:0000256" key="1">
    <source>
        <dbReference type="SAM" id="MobiDB-lite"/>
    </source>
</evidence>
<dbReference type="AlphaFoldDB" id="A0AAV6QIU8"/>
<sequence>MFITPVEIRLNQSPPCPPAVIVSGLLLVLVSKGGTHLCPAASEHVTLIGAALECEEKEEESSAGCEEKEEEEEEEEEVQQQQQQCE</sequence>
<accession>A0AAV6QIU8</accession>
<feature type="region of interest" description="Disordered" evidence="1">
    <location>
        <begin position="58"/>
        <end position="86"/>
    </location>
</feature>
<organism evidence="2 3">
    <name type="scientific">Solea senegalensis</name>
    <name type="common">Senegalese sole</name>
    <dbReference type="NCBI Taxonomy" id="28829"/>
    <lineage>
        <taxon>Eukaryota</taxon>
        <taxon>Metazoa</taxon>
        <taxon>Chordata</taxon>
        <taxon>Craniata</taxon>
        <taxon>Vertebrata</taxon>
        <taxon>Euteleostomi</taxon>
        <taxon>Actinopterygii</taxon>
        <taxon>Neopterygii</taxon>
        <taxon>Teleostei</taxon>
        <taxon>Neoteleostei</taxon>
        <taxon>Acanthomorphata</taxon>
        <taxon>Carangaria</taxon>
        <taxon>Pleuronectiformes</taxon>
        <taxon>Pleuronectoidei</taxon>
        <taxon>Soleidae</taxon>
        <taxon>Solea</taxon>
    </lineage>
</organism>
<name>A0AAV6QIU8_SOLSE</name>
<comment type="caution">
    <text evidence="2">The sequence shown here is derived from an EMBL/GenBank/DDBJ whole genome shotgun (WGS) entry which is preliminary data.</text>
</comment>
<gene>
    <name evidence="2" type="ORF">JOB18_031942</name>
</gene>
<reference evidence="2 3" key="1">
    <citation type="journal article" date="2021" name="Sci. Rep.">
        <title>Chromosome anchoring in Senegalese sole (Solea senegalensis) reveals sex-associated markers and genome rearrangements in flatfish.</title>
        <authorList>
            <person name="Guerrero-Cozar I."/>
            <person name="Gomez-Garrido J."/>
            <person name="Berbel C."/>
            <person name="Martinez-Blanch J.F."/>
            <person name="Alioto T."/>
            <person name="Claros M.G."/>
            <person name="Gagnaire P.A."/>
            <person name="Manchado M."/>
        </authorList>
    </citation>
    <scope>NUCLEOTIDE SEQUENCE [LARGE SCALE GENOMIC DNA]</scope>
    <source>
        <strain evidence="2">Sse05_10M</strain>
    </source>
</reference>
<proteinExistence type="predicted"/>
<feature type="compositionally biased region" description="Acidic residues" evidence="1">
    <location>
        <begin position="58"/>
        <end position="78"/>
    </location>
</feature>
<dbReference type="Proteomes" id="UP000693946">
    <property type="component" value="Linkage Group LG5"/>
</dbReference>
<protein>
    <submittedName>
        <fullName evidence="2">Uncharacterized protein</fullName>
    </submittedName>
</protein>
<keyword evidence="3" id="KW-1185">Reference proteome</keyword>
<evidence type="ECO:0000313" key="3">
    <source>
        <dbReference type="Proteomes" id="UP000693946"/>
    </source>
</evidence>
<evidence type="ECO:0000313" key="2">
    <source>
        <dbReference type="EMBL" id="KAG7490281.1"/>
    </source>
</evidence>
<dbReference type="EMBL" id="JAGKHQ010000017">
    <property type="protein sequence ID" value="KAG7490281.1"/>
    <property type="molecule type" value="Genomic_DNA"/>
</dbReference>